<evidence type="ECO:0000313" key="2">
    <source>
        <dbReference type="Proteomes" id="UP000219338"/>
    </source>
</evidence>
<accession>A0A284R2U5</accession>
<sequence>MAFPCLPSTTPLKEHDTNVVVSETQSGVNVLNIPPSSMPNSFINDSGLNNGQPGGGYFGTGAGYANMQHGPGHYNNYSSSPINMFGFSNPLFNPMNGMFGGAMHTGTNGGAVVGSPGLTDNALHLTGTTNATTSVQVPPALTAEQLLQEVVELKAFILVNHKPAMIPKEETPTKKKRGQQKKTDLANTTITAVHSAMNGLMGMVGSEDDDKAGNRHS</sequence>
<keyword evidence="2" id="KW-1185">Reference proteome</keyword>
<evidence type="ECO:0000313" key="1">
    <source>
        <dbReference type="EMBL" id="SJL03033.1"/>
    </source>
</evidence>
<proteinExistence type="predicted"/>
<protein>
    <submittedName>
        <fullName evidence="1">Uncharacterized protein</fullName>
    </submittedName>
</protein>
<dbReference type="AlphaFoldDB" id="A0A284R2U5"/>
<name>A0A284R2U5_ARMOS</name>
<reference evidence="2" key="1">
    <citation type="journal article" date="2017" name="Nat. Ecol. Evol.">
        <title>Genome expansion and lineage-specific genetic innovations in the forest pathogenic fungi Armillaria.</title>
        <authorList>
            <person name="Sipos G."/>
            <person name="Prasanna A.N."/>
            <person name="Walter M.C."/>
            <person name="O'Connor E."/>
            <person name="Balint B."/>
            <person name="Krizsan K."/>
            <person name="Kiss B."/>
            <person name="Hess J."/>
            <person name="Varga T."/>
            <person name="Slot J."/>
            <person name="Riley R."/>
            <person name="Boka B."/>
            <person name="Rigling D."/>
            <person name="Barry K."/>
            <person name="Lee J."/>
            <person name="Mihaltcheva S."/>
            <person name="LaButti K."/>
            <person name="Lipzen A."/>
            <person name="Waldron R."/>
            <person name="Moloney N.M."/>
            <person name="Sperisen C."/>
            <person name="Kredics L."/>
            <person name="Vagvoelgyi C."/>
            <person name="Patrignani A."/>
            <person name="Fitzpatrick D."/>
            <person name="Nagy I."/>
            <person name="Doyle S."/>
            <person name="Anderson J.B."/>
            <person name="Grigoriev I.V."/>
            <person name="Gueldener U."/>
            <person name="Muensterkoetter M."/>
            <person name="Nagy L.G."/>
        </authorList>
    </citation>
    <scope>NUCLEOTIDE SEQUENCE [LARGE SCALE GENOMIC DNA]</scope>
    <source>
        <strain evidence="2">C18/9</strain>
    </source>
</reference>
<dbReference type="EMBL" id="FUEG01000004">
    <property type="protein sequence ID" value="SJL03033.1"/>
    <property type="molecule type" value="Genomic_DNA"/>
</dbReference>
<gene>
    <name evidence="1" type="ORF">ARMOST_06378</name>
</gene>
<dbReference type="Proteomes" id="UP000219338">
    <property type="component" value="Unassembled WGS sequence"/>
</dbReference>
<organism evidence="1 2">
    <name type="scientific">Armillaria ostoyae</name>
    <name type="common">Armillaria root rot fungus</name>
    <dbReference type="NCBI Taxonomy" id="47428"/>
    <lineage>
        <taxon>Eukaryota</taxon>
        <taxon>Fungi</taxon>
        <taxon>Dikarya</taxon>
        <taxon>Basidiomycota</taxon>
        <taxon>Agaricomycotina</taxon>
        <taxon>Agaricomycetes</taxon>
        <taxon>Agaricomycetidae</taxon>
        <taxon>Agaricales</taxon>
        <taxon>Marasmiineae</taxon>
        <taxon>Physalacriaceae</taxon>
        <taxon>Armillaria</taxon>
    </lineage>
</organism>